<accession>A0A941IU44</accession>
<evidence type="ECO:0000313" key="4">
    <source>
        <dbReference type="EMBL" id="MBR7838557.1"/>
    </source>
</evidence>
<organism evidence="4 5">
    <name type="scientific">Actinospica durhamensis</name>
    <dbReference type="NCBI Taxonomy" id="1508375"/>
    <lineage>
        <taxon>Bacteria</taxon>
        <taxon>Bacillati</taxon>
        <taxon>Actinomycetota</taxon>
        <taxon>Actinomycetes</taxon>
        <taxon>Catenulisporales</taxon>
        <taxon>Actinospicaceae</taxon>
        <taxon>Actinospica</taxon>
    </lineage>
</organism>
<keyword evidence="2 4" id="KW-0503">Monooxygenase</keyword>
<evidence type="ECO:0000256" key="1">
    <source>
        <dbReference type="ARBA" id="ARBA00023002"/>
    </source>
</evidence>
<sequence length="346" mass="36809">MTGSALVVGAGVGGLATAIGLRSAGWAVTVVERRAELERYGTAFAIHPAAQAALERLGVGAAFRELAVPYHSAQIRDPRGRVLASLPLERMEKKAGRPELLISRPHLMEVLAAALAVHGDVPIEFSEPATPAVLADGHDLVVGADGIRSTVREATLGTRSGPRAVGDLAWIGVAGFETGSYGETWGKGRFFGMTPIEPGRTNWYAVTPAAATPDDVRDAFADWHDPIPRVLAATDPDTWIRYEMRHLYPALPTFAPNPATALVGDAAHAMTPNLGQGACTAILDADALTRAVATHGPAALKTALRAYDSERRRAAQRVAFGSRTLHRLVTTRHTHLRNGLIRLMPS</sequence>
<dbReference type="Proteomes" id="UP000675781">
    <property type="component" value="Unassembled WGS sequence"/>
</dbReference>
<dbReference type="RefSeq" id="WP_212533013.1">
    <property type="nucleotide sequence ID" value="NZ_JAGSOG010000302.1"/>
</dbReference>
<name>A0A941IU44_9ACTN</name>
<dbReference type="InterPro" id="IPR036188">
    <property type="entry name" value="FAD/NAD-bd_sf"/>
</dbReference>
<protein>
    <submittedName>
        <fullName evidence="4">FAD-dependent monooxygenase</fullName>
    </submittedName>
</protein>
<dbReference type="Pfam" id="PF01494">
    <property type="entry name" value="FAD_binding_3"/>
    <property type="match status" value="1"/>
</dbReference>
<dbReference type="EMBL" id="JAGSOG010000302">
    <property type="protein sequence ID" value="MBR7838557.1"/>
    <property type="molecule type" value="Genomic_DNA"/>
</dbReference>
<keyword evidence="1" id="KW-0560">Oxidoreductase</keyword>
<reference evidence="4" key="1">
    <citation type="submission" date="2021-04" db="EMBL/GenBank/DDBJ databases">
        <title>Genome based classification of Actinospica acidithermotolerans sp. nov., an actinobacterium isolated from an Indonesian hot spring.</title>
        <authorList>
            <person name="Kusuma A.B."/>
            <person name="Putra K.E."/>
            <person name="Nafisah S."/>
            <person name="Loh J."/>
            <person name="Nouioui I."/>
            <person name="Goodfellow M."/>
        </authorList>
    </citation>
    <scope>NUCLEOTIDE SEQUENCE</scope>
    <source>
        <strain evidence="4">CSCA 57</strain>
    </source>
</reference>
<proteinExistence type="predicted"/>
<comment type="caution">
    <text evidence="4">The sequence shown here is derived from an EMBL/GenBank/DDBJ whole genome shotgun (WGS) entry which is preliminary data.</text>
</comment>
<dbReference type="SUPFAM" id="SSF51905">
    <property type="entry name" value="FAD/NAD(P)-binding domain"/>
    <property type="match status" value="1"/>
</dbReference>
<dbReference type="InterPro" id="IPR002938">
    <property type="entry name" value="FAD-bd"/>
</dbReference>
<dbReference type="GO" id="GO:0004497">
    <property type="term" value="F:monooxygenase activity"/>
    <property type="evidence" value="ECO:0007669"/>
    <property type="project" value="UniProtKB-KW"/>
</dbReference>
<evidence type="ECO:0000259" key="3">
    <source>
        <dbReference type="Pfam" id="PF01494"/>
    </source>
</evidence>
<dbReference type="AlphaFoldDB" id="A0A941IU44"/>
<dbReference type="Gene3D" id="3.50.50.60">
    <property type="entry name" value="FAD/NAD(P)-binding domain"/>
    <property type="match status" value="1"/>
</dbReference>
<dbReference type="PANTHER" id="PTHR13789">
    <property type="entry name" value="MONOOXYGENASE"/>
    <property type="match status" value="1"/>
</dbReference>
<dbReference type="InterPro" id="IPR050493">
    <property type="entry name" value="FAD-dep_Monooxygenase_BioMet"/>
</dbReference>
<dbReference type="PANTHER" id="PTHR13789:SF309">
    <property type="entry name" value="PUTATIVE (AFU_ORTHOLOGUE AFUA_6G14510)-RELATED"/>
    <property type="match status" value="1"/>
</dbReference>
<dbReference type="GO" id="GO:0071949">
    <property type="term" value="F:FAD binding"/>
    <property type="evidence" value="ECO:0007669"/>
    <property type="project" value="InterPro"/>
</dbReference>
<feature type="domain" description="FAD-binding" evidence="3">
    <location>
        <begin position="5"/>
        <end position="318"/>
    </location>
</feature>
<evidence type="ECO:0000256" key="2">
    <source>
        <dbReference type="ARBA" id="ARBA00023033"/>
    </source>
</evidence>
<gene>
    <name evidence="4" type="ORF">KDL01_35145</name>
</gene>
<dbReference type="PRINTS" id="PR00420">
    <property type="entry name" value="RNGMNOXGNASE"/>
</dbReference>
<keyword evidence="5" id="KW-1185">Reference proteome</keyword>
<evidence type="ECO:0000313" key="5">
    <source>
        <dbReference type="Proteomes" id="UP000675781"/>
    </source>
</evidence>